<keyword evidence="2" id="KW-0285">Flavoprotein</keyword>
<dbReference type="RefSeq" id="WP_185665444.1">
    <property type="nucleotide sequence ID" value="NZ_JACLAW010000015.1"/>
</dbReference>
<evidence type="ECO:0000256" key="3">
    <source>
        <dbReference type="ARBA" id="ARBA00022827"/>
    </source>
</evidence>
<dbReference type="GO" id="GO:0050660">
    <property type="term" value="F:flavin adenine dinucleotide binding"/>
    <property type="evidence" value="ECO:0007669"/>
    <property type="project" value="InterPro"/>
</dbReference>
<feature type="domain" description="FAD dependent oxidoreductase" evidence="6">
    <location>
        <begin position="50"/>
        <end position="395"/>
    </location>
</feature>
<dbReference type="GO" id="GO:0008115">
    <property type="term" value="F:sarcosine oxidase activity"/>
    <property type="evidence" value="ECO:0007669"/>
    <property type="project" value="TreeGrafter"/>
</dbReference>
<evidence type="ECO:0000256" key="4">
    <source>
        <dbReference type="ARBA" id="ARBA00023002"/>
    </source>
</evidence>
<evidence type="ECO:0000313" key="8">
    <source>
        <dbReference type="Proteomes" id="UP000566813"/>
    </source>
</evidence>
<keyword evidence="4" id="KW-0560">Oxidoreductase</keyword>
<proteinExistence type="predicted"/>
<dbReference type="PANTHER" id="PTHR10961">
    <property type="entry name" value="PEROXISOMAL SARCOSINE OXIDASE"/>
    <property type="match status" value="1"/>
</dbReference>
<feature type="signal peptide" evidence="5">
    <location>
        <begin position="1"/>
        <end position="28"/>
    </location>
</feature>
<protein>
    <submittedName>
        <fullName evidence="7">FAD-dependent oxidoreductase</fullName>
    </submittedName>
</protein>
<dbReference type="InterPro" id="IPR036188">
    <property type="entry name" value="FAD/NAD-bd_sf"/>
</dbReference>
<dbReference type="Pfam" id="PF01266">
    <property type="entry name" value="DAO"/>
    <property type="match status" value="1"/>
</dbReference>
<dbReference type="Gene3D" id="3.30.9.10">
    <property type="entry name" value="D-Amino Acid Oxidase, subunit A, domain 2"/>
    <property type="match status" value="1"/>
</dbReference>
<comment type="caution">
    <text evidence="7">The sequence shown here is derived from an EMBL/GenBank/DDBJ whole genome shotgun (WGS) entry which is preliminary data.</text>
</comment>
<evidence type="ECO:0000256" key="5">
    <source>
        <dbReference type="SAM" id="SignalP"/>
    </source>
</evidence>
<feature type="chain" id="PRO_5031374638" evidence="5">
    <location>
        <begin position="29"/>
        <end position="427"/>
    </location>
</feature>
<organism evidence="7 8">
    <name type="scientific">Novosphingobium flavum</name>
    <dbReference type="NCBI Taxonomy" id="1778672"/>
    <lineage>
        <taxon>Bacteria</taxon>
        <taxon>Pseudomonadati</taxon>
        <taxon>Pseudomonadota</taxon>
        <taxon>Alphaproteobacteria</taxon>
        <taxon>Sphingomonadales</taxon>
        <taxon>Sphingomonadaceae</taxon>
        <taxon>Novosphingobium</taxon>
    </lineage>
</organism>
<dbReference type="AlphaFoldDB" id="A0A7X1FVI2"/>
<keyword evidence="3" id="KW-0274">FAD</keyword>
<gene>
    <name evidence="7" type="ORF">H7F51_16630</name>
</gene>
<dbReference type="Gene3D" id="3.50.50.60">
    <property type="entry name" value="FAD/NAD(P)-binding domain"/>
    <property type="match status" value="1"/>
</dbReference>
<dbReference type="Proteomes" id="UP000566813">
    <property type="component" value="Unassembled WGS sequence"/>
</dbReference>
<evidence type="ECO:0000256" key="2">
    <source>
        <dbReference type="ARBA" id="ARBA00022630"/>
    </source>
</evidence>
<dbReference type="PROSITE" id="PS51318">
    <property type="entry name" value="TAT"/>
    <property type="match status" value="1"/>
</dbReference>
<sequence>MTSSPPFAPTTRRALLAAGLAGSAASLAGKAAAQVAVRPGAPAINRRLPDVVVVGAGAFGGWTALALREAGARVTLVDAYGPGNPRASSGDESRLLRLSYGTRDIYTLWAQRAAALWDRRQQEFGRRMYYPNGSLRVMHEAELAAQRAVFDRHAIPYEVLGPDEMRKRWPQLNYDDTPHVFYESTGGVVKARESMIAVSEVFMQKGGEVRIGHARPGPMSGGAMQHLLVDDAPLPAGLTLFACGPWLPKVFPQLLGDRIRVPRRELFYVGSPIGDHRYRWEHLPNLADLDTYTASDVDYGIKVASRLPDTPMDPDFGARMPTEFLRQQVEDYVARRMPGLKGQPIVATRTCQTEYSDNSHFIIDRHPEAANVWIAGAGSGHAFKMGPVLGDYLRDRLLGRPTDPAEDALFTLASHKSALAGGAGGGA</sequence>
<comment type="cofactor">
    <cofactor evidence="1">
        <name>FAD</name>
        <dbReference type="ChEBI" id="CHEBI:57692"/>
    </cofactor>
</comment>
<dbReference type="InterPro" id="IPR006076">
    <property type="entry name" value="FAD-dep_OxRdtase"/>
</dbReference>
<keyword evidence="8" id="KW-1185">Reference proteome</keyword>
<name>A0A7X1FVI2_9SPHN</name>
<accession>A0A7X1FVI2</accession>
<dbReference type="InterPro" id="IPR006311">
    <property type="entry name" value="TAT_signal"/>
</dbReference>
<dbReference type="PANTHER" id="PTHR10961:SF46">
    <property type="entry name" value="PEROXISOMAL SARCOSINE OXIDASE"/>
    <property type="match status" value="1"/>
</dbReference>
<dbReference type="EMBL" id="JACLAW010000015">
    <property type="protein sequence ID" value="MBC2667147.1"/>
    <property type="molecule type" value="Genomic_DNA"/>
</dbReference>
<dbReference type="SUPFAM" id="SSF51905">
    <property type="entry name" value="FAD/NAD(P)-binding domain"/>
    <property type="match status" value="1"/>
</dbReference>
<reference evidence="7 8" key="1">
    <citation type="submission" date="2020-08" db="EMBL/GenBank/DDBJ databases">
        <title>The genome sequence of type strain Novosphingobium flavum NBRC 111647.</title>
        <authorList>
            <person name="Liu Y."/>
        </authorList>
    </citation>
    <scope>NUCLEOTIDE SEQUENCE [LARGE SCALE GENOMIC DNA]</scope>
    <source>
        <strain evidence="7 8">NBRC 111647</strain>
    </source>
</reference>
<dbReference type="InterPro" id="IPR045170">
    <property type="entry name" value="MTOX"/>
</dbReference>
<evidence type="ECO:0000313" key="7">
    <source>
        <dbReference type="EMBL" id="MBC2667147.1"/>
    </source>
</evidence>
<evidence type="ECO:0000256" key="1">
    <source>
        <dbReference type="ARBA" id="ARBA00001974"/>
    </source>
</evidence>
<keyword evidence="5" id="KW-0732">Signal</keyword>
<evidence type="ECO:0000259" key="6">
    <source>
        <dbReference type="Pfam" id="PF01266"/>
    </source>
</evidence>